<evidence type="ECO:0000313" key="1">
    <source>
        <dbReference type="EMBL" id="KAI9554531.1"/>
    </source>
</evidence>
<organism evidence="1 2">
    <name type="scientific">Daphnia sinensis</name>
    <dbReference type="NCBI Taxonomy" id="1820382"/>
    <lineage>
        <taxon>Eukaryota</taxon>
        <taxon>Metazoa</taxon>
        <taxon>Ecdysozoa</taxon>
        <taxon>Arthropoda</taxon>
        <taxon>Crustacea</taxon>
        <taxon>Branchiopoda</taxon>
        <taxon>Diplostraca</taxon>
        <taxon>Cladocera</taxon>
        <taxon>Anomopoda</taxon>
        <taxon>Daphniidae</taxon>
        <taxon>Daphnia</taxon>
        <taxon>Daphnia similis group</taxon>
    </lineage>
</organism>
<dbReference type="EMBL" id="WJBH02000008">
    <property type="protein sequence ID" value="KAI9554531.1"/>
    <property type="molecule type" value="Genomic_DNA"/>
</dbReference>
<name>A0AAD5L203_9CRUS</name>
<sequence length="65" mass="6832">MSCSLKMAVTSSSVHTIPPPPLFLRMPLVMGMVAGGVRGSLCRKRLCLHIHDDTEMGGGAPGGRI</sequence>
<protein>
    <submittedName>
        <fullName evidence="1">Uncharacterized protein</fullName>
    </submittedName>
</protein>
<proteinExistence type="predicted"/>
<gene>
    <name evidence="1" type="ORF">GHT06_019804</name>
</gene>
<evidence type="ECO:0000313" key="2">
    <source>
        <dbReference type="Proteomes" id="UP000820818"/>
    </source>
</evidence>
<comment type="caution">
    <text evidence="1">The sequence shown here is derived from an EMBL/GenBank/DDBJ whole genome shotgun (WGS) entry which is preliminary data.</text>
</comment>
<reference evidence="1 2" key="1">
    <citation type="submission" date="2022-05" db="EMBL/GenBank/DDBJ databases">
        <title>A multi-omics perspective on studying reproductive biology in Daphnia sinensis.</title>
        <authorList>
            <person name="Jia J."/>
        </authorList>
    </citation>
    <scope>NUCLEOTIDE SEQUENCE [LARGE SCALE GENOMIC DNA]</scope>
    <source>
        <strain evidence="1 2">WSL</strain>
    </source>
</reference>
<dbReference type="AlphaFoldDB" id="A0AAD5L203"/>
<keyword evidence="2" id="KW-1185">Reference proteome</keyword>
<accession>A0AAD5L203</accession>
<dbReference type="Proteomes" id="UP000820818">
    <property type="component" value="Linkage Group LG8"/>
</dbReference>